<dbReference type="GO" id="GO:0000302">
    <property type="term" value="P:response to reactive oxygen species"/>
    <property type="evidence" value="ECO:0007669"/>
    <property type="project" value="TreeGrafter"/>
</dbReference>
<accession>A0AAV2INJ0</accession>
<gene>
    <name evidence="4" type="ORF">GSLYS_00020674001</name>
</gene>
<dbReference type="EMBL" id="CAXITT010000955">
    <property type="protein sequence ID" value="CAL1547349.1"/>
    <property type="molecule type" value="Genomic_DNA"/>
</dbReference>
<dbReference type="Proteomes" id="UP001497497">
    <property type="component" value="Unassembled WGS sequence"/>
</dbReference>
<name>A0AAV2INJ0_LYMST</name>
<comment type="caution">
    <text evidence="4">The sequence shown here is derived from an EMBL/GenBank/DDBJ whole genome shotgun (WGS) entry which is preliminary data.</text>
</comment>
<dbReference type="Gene3D" id="2.40.128.20">
    <property type="match status" value="1"/>
</dbReference>
<protein>
    <recommendedName>
        <fullName evidence="3">Lipocalin/cytosolic fatty-acid binding domain-containing protein</fullName>
    </recommendedName>
</protein>
<evidence type="ECO:0000313" key="5">
    <source>
        <dbReference type="Proteomes" id="UP001497497"/>
    </source>
</evidence>
<evidence type="ECO:0000313" key="4">
    <source>
        <dbReference type="EMBL" id="CAL1547349.1"/>
    </source>
</evidence>
<dbReference type="SUPFAM" id="SSF50814">
    <property type="entry name" value="Lipocalins"/>
    <property type="match status" value="1"/>
</dbReference>
<feature type="non-terminal residue" evidence="4">
    <location>
        <position position="1"/>
    </location>
</feature>
<evidence type="ECO:0000256" key="1">
    <source>
        <dbReference type="ARBA" id="ARBA00023121"/>
    </source>
</evidence>
<keyword evidence="1" id="KW-0446">Lipid-binding</keyword>
<keyword evidence="5" id="KW-1185">Reference proteome</keyword>
<dbReference type="Pfam" id="PF00061">
    <property type="entry name" value="Lipocalin"/>
    <property type="match status" value="1"/>
</dbReference>
<dbReference type="InterPro" id="IPR003057">
    <property type="entry name" value="Invtbrt_color"/>
</dbReference>
<reference evidence="4 5" key="1">
    <citation type="submission" date="2024-04" db="EMBL/GenBank/DDBJ databases">
        <authorList>
            <consortium name="Genoscope - CEA"/>
            <person name="William W."/>
        </authorList>
    </citation>
    <scope>NUCLEOTIDE SEQUENCE [LARGE SCALE GENOMIC DNA]</scope>
</reference>
<keyword evidence="2" id="KW-1015">Disulfide bond</keyword>
<evidence type="ECO:0000259" key="3">
    <source>
        <dbReference type="Pfam" id="PF00061"/>
    </source>
</evidence>
<proteinExistence type="predicted"/>
<dbReference type="GO" id="GO:0005737">
    <property type="term" value="C:cytoplasm"/>
    <property type="evidence" value="ECO:0007669"/>
    <property type="project" value="TreeGrafter"/>
</dbReference>
<dbReference type="InterPro" id="IPR000566">
    <property type="entry name" value="Lipocln_cytosolic_FA-bd_dom"/>
</dbReference>
<dbReference type="GO" id="GO:0031409">
    <property type="term" value="F:pigment binding"/>
    <property type="evidence" value="ECO:0007669"/>
    <property type="project" value="InterPro"/>
</dbReference>
<evidence type="ECO:0000256" key="2">
    <source>
        <dbReference type="ARBA" id="ARBA00023157"/>
    </source>
</evidence>
<organism evidence="4 5">
    <name type="scientific">Lymnaea stagnalis</name>
    <name type="common">Great pond snail</name>
    <name type="synonym">Helix stagnalis</name>
    <dbReference type="NCBI Taxonomy" id="6523"/>
    <lineage>
        <taxon>Eukaryota</taxon>
        <taxon>Metazoa</taxon>
        <taxon>Spiralia</taxon>
        <taxon>Lophotrochozoa</taxon>
        <taxon>Mollusca</taxon>
        <taxon>Gastropoda</taxon>
        <taxon>Heterobranchia</taxon>
        <taxon>Euthyneura</taxon>
        <taxon>Panpulmonata</taxon>
        <taxon>Hygrophila</taxon>
        <taxon>Lymnaeoidea</taxon>
        <taxon>Lymnaeidae</taxon>
        <taxon>Lymnaea</taxon>
    </lineage>
</organism>
<dbReference type="AlphaFoldDB" id="A0AAV2INJ0"/>
<dbReference type="PRINTS" id="PR01273">
    <property type="entry name" value="INVTBRTCOLOR"/>
</dbReference>
<feature type="domain" description="Lipocalin/cytosolic fatty-acid binding" evidence="3">
    <location>
        <begin position="4"/>
        <end position="59"/>
    </location>
</feature>
<dbReference type="PANTHER" id="PTHR10612:SF34">
    <property type="entry name" value="APOLIPOPROTEIN D"/>
    <property type="match status" value="1"/>
</dbReference>
<dbReference type="PANTHER" id="PTHR10612">
    <property type="entry name" value="APOLIPOPROTEIN D"/>
    <property type="match status" value="1"/>
</dbReference>
<dbReference type="GO" id="GO:0008289">
    <property type="term" value="F:lipid binding"/>
    <property type="evidence" value="ECO:0007669"/>
    <property type="project" value="UniProtKB-KW"/>
</dbReference>
<sequence>PAAEYRVVETDYKTYSLVYSCTLFAGLFRTEFAWILSRTTSLDGALVTRLEQKLASYNVNVAAFEGTNHSNCPP</sequence>
<dbReference type="GO" id="GO:0006629">
    <property type="term" value="P:lipid metabolic process"/>
    <property type="evidence" value="ECO:0007669"/>
    <property type="project" value="TreeGrafter"/>
</dbReference>
<dbReference type="InterPro" id="IPR012674">
    <property type="entry name" value="Calycin"/>
</dbReference>